<feature type="signal peptide" evidence="1">
    <location>
        <begin position="1"/>
        <end position="21"/>
    </location>
</feature>
<dbReference type="PROSITE" id="PS50222">
    <property type="entry name" value="EF_HAND_2"/>
    <property type="match status" value="1"/>
</dbReference>
<organism evidence="3 4">
    <name type="scientific">Mesorhizobium denitrificans</name>
    <dbReference type="NCBI Taxonomy" id="2294114"/>
    <lineage>
        <taxon>Bacteria</taxon>
        <taxon>Pseudomonadati</taxon>
        <taxon>Pseudomonadota</taxon>
        <taxon>Alphaproteobacteria</taxon>
        <taxon>Hyphomicrobiales</taxon>
        <taxon>Phyllobacteriaceae</taxon>
        <taxon>Mesorhizobium</taxon>
    </lineage>
</organism>
<dbReference type="Gene3D" id="1.10.238.10">
    <property type="entry name" value="EF-hand"/>
    <property type="match status" value="2"/>
</dbReference>
<feature type="domain" description="EF-hand" evidence="2">
    <location>
        <begin position="33"/>
        <end position="58"/>
    </location>
</feature>
<dbReference type="InterPro" id="IPR018247">
    <property type="entry name" value="EF_Hand_1_Ca_BS"/>
</dbReference>
<evidence type="ECO:0000256" key="1">
    <source>
        <dbReference type="SAM" id="SignalP"/>
    </source>
</evidence>
<dbReference type="EMBL" id="QURN01000015">
    <property type="protein sequence ID" value="RFC65567.1"/>
    <property type="molecule type" value="Genomic_DNA"/>
</dbReference>
<dbReference type="Proteomes" id="UP000262379">
    <property type="component" value="Unassembled WGS sequence"/>
</dbReference>
<feature type="chain" id="PRO_5016936078" evidence="1">
    <location>
        <begin position="22"/>
        <end position="117"/>
    </location>
</feature>
<dbReference type="SUPFAM" id="SSF47473">
    <property type="entry name" value="EF-hand"/>
    <property type="match status" value="1"/>
</dbReference>
<evidence type="ECO:0000313" key="3">
    <source>
        <dbReference type="EMBL" id="RFC65567.1"/>
    </source>
</evidence>
<sequence>MKNYVLFAAIGLLSATGIAVAQQAQPMNQGELNQIDTDKNGAVSASEYQTFMNGAFTNLDANGNGSLSAAETSKVLTPAQFSTLDANGNGSVDKKEFMTQVMKDFASADKSGDGQLK</sequence>
<keyword evidence="4" id="KW-1185">Reference proteome</keyword>
<dbReference type="InterPro" id="IPR002048">
    <property type="entry name" value="EF_hand_dom"/>
</dbReference>
<accession>A0A371X8L3</accession>
<protein>
    <submittedName>
        <fullName evidence="3">EF-hand domain-containing protein</fullName>
    </submittedName>
</protein>
<comment type="caution">
    <text evidence="3">The sequence shown here is derived from an EMBL/GenBank/DDBJ whole genome shotgun (WGS) entry which is preliminary data.</text>
</comment>
<gene>
    <name evidence="3" type="ORF">DY251_17355</name>
</gene>
<dbReference type="AlphaFoldDB" id="A0A371X8L3"/>
<dbReference type="GO" id="GO:0005509">
    <property type="term" value="F:calcium ion binding"/>
    <property type="evidence" value="ECO:0007669"/>
    <property type="project" value="InterPro"/>
</dbReference>
<dbReference type="PROSITE" id="PS00018">
    <property type="entry name" value="EF_HAND_1"/>
    <property type="match status" value="2"/>
</dbReference>
<evidence type="ECO:0000259" key="2">
    <source>
        <dbReference type="PROSITE" id="PS50222"/>
    </source>
</evidence>
<reference evidence="4" key="1">
    <citation type="submission" date="2018-08" db="EMBL/GenBank/DDBJ databases">
        <authorList>
            <person name="Im W.T."/>
        </authorList>
    </citation>
    <scope>NUCLEOTIDE SEQUENCE [LARGE SCALE GENOMIC DNA]</scope>
    <source>
        <strain evidence="4">LA-28</strain>
    </source>
</reference>
<dbReference type="Pfam" id="PF13202">
    <property type="entry name" value="EF-hand_5"/>
    <property type="match status" value="3"/>
</dbReference>
<dbReference type="RefSeq" id="WP_116625178.1">
    <property type="nucleotide sequence ID" value="NZ_QURN01000015.1"/>
</dbReference>
<name>A0A371X8L3_9HYPH</name>
<keyword evidence="1" id="KW-0732">Signal</keyword>
<dbReference type="InterPro" id="IPR011992">
    <property type="entry name" value="EF-hand-dom_pair"/>
</dbReference>
<evidence type="ECO:0000313" key="4">
    <source>
        <dbReference type="Proteomes" id="UP000262379"/>
    </source>
</evidence>
<proteinExistence type="predicted"/>